<sequence length="639" mass="68893">MAKATKSVIAAVLATTAVVPAIAVSANEATTTSVQVTTEQVANTIDFTLQEPTGRLGTYVTGPATLVERNGAQYMQLNLSDAVLEMVEQVLVGKISVLEMNNGKKTVLIRLTEDYAPINVDFTLNSPFVSGNFEAVITPVAPTVDAPEPPTEETPEQPEEKPTQPTPEKPAEEQKPVFEEGDFGEVENGVYDITYDAINPNDNTVGYTAITSHFKPAAKLIVEDGAYRVQIETAERSNAMIADVTIAGKSATVISGTATAGTRVFEASIPSLEALHDASVHVVVAAMGMDKVYPFGFAVTAVNEQLVEAPTPEQPVTPEEPIEETPAPPTTETPAPTTPPSDATTMPLYVYTDGEQKLSIMQGTYVNEQVEVTSTATGYNVDITFPKGQHINSFDVLGATVAKKSETVEGENTVKVYTVQVDDLTRVYTATVDLSVRHNENGVEFAYDEIYDVQMQFGGKVNPFTDIQRSANYGAIVQLYSAGIFKESNKFNPNDNVKRSQFALMLQRGLQLDVPATTKFTDIAKFDAEAQNAIKALNGYGVINGTTGTTFAPGMEITRKQAALMIYRLLVKKGFEPTGVTADFTDVKGNGEDAVAIAELNKLGVMTGFEGKFNPQNKLTRNQMAKVLHNTLQVIETLK</sequence>
<dbReference type="SUPFAM" id="SSF158911">
    <property type="entry name" value="NEAT domain-like"/>
    <property type="match status" value="2"/>
</dbReference>
<dbReference type="Gene3D" id="2.60.40.1850">
    <property type="match status" value="2"/>
</dbReference>
<dbReference type="PROSITE" id="PS51272">
    <property type="entry name" value="SLH"/>
    <property type="match status" value="3"/>
</dbReference>
<feature type="domain" description="SLH" evidence="6">
    <location>
        <begin position="517"/>
        <end position="580"/>
    </location>
</feature>
<gene>
    <name evidence="7" type="ORF">A6K76_15700</name>
</gene>
<keyword evidence="8" id="KW-1185">Reference proteome</keyword>
<accession>A0A1C0YB36</accession>
<evidence type="ECO:0000313" key="7">
    <source>
        <dbReference type="EMBL" id="OCS84349.1"/>
    </source>
</evidence>
<feature type="signal peptide" evidence="4">
    <location>
        <begin position="1"/>
        <end position="23"/>
    </location>
</feature>
<name>A0A1C0YB36_9BACL</name>
<feature type="domain" description="NEAT" evidence="5">
    <location>
        <begin position="186"/>
        <end position="311"/>
    </location>
</feature>
<dbReference type="OrthoDB" id="2930890at2"/>
<dbReference type="EMBL" id="MATO01000079">
    <property type="protein sequence ID" value="OCS84349.1"/>
    <property type="molecule type" value="Genomic_DNA"/>
</dbReference>
<comment type="subcellular location">
    <subcellularLocation>
        <location evidence="1">Cell envelope</location>
    </subcellularLocation>
</comment>
<dbReference type="Pfam" id="PF00395">
    <property type="entry name" value="SLH"/>
    <property type="match status" value="3"/>
</dbReference>
<feature type="region of interest" description="Disordered" evidence="3">
    <location>
        <begin position="309"/>
        <end position="345"/>
    </location>
</feature>
<evidence type="ECO:0000256" key="1">
    <source>
        <dbReference type="ARBA" id="ARBA00004196"/>
    </source>
</evidence>
<protein>
    <recommendedName>
        <fullName evidence="9">NEAT domain-containing protein</fullName>
    </recommendedName>
</protein>
<feature type="domain" description="SLH" evidence="6">
    <location>
        <begin position="459"/>
        <end position="515"/>
    </location>
</feature>
<feature type="chain" id="PRO_5038676025" description="NEAT domain-containing protein" evidence="4">
    <location>
        <begin position="24"/>
        <end position="639"/>
    </location>
</feature>
<evidence type="ECO:0000256" key="3">
    <source>
        <dbReference type="SAM" id="MobiDB-lite"/>
    </source>
</evidence>
<evidence type="ECO:0000313" key="8">
    <source>
        <dbReference type="Proteomes" id="UP000093482"/>
    </source>
</evidence>
<dbReference type="InterPro" id="IPR001119">
    <property type="entry name" value="SLH_dom"/>
</dbReference>
<feature type="region of interest" description="Disordered" evidence="3">
    <location>
        <begin position="140"/>
        <end position="181"/>
    </location>
</feature>
<feature type="domain" description="SLH" evidence="6">
    <location>
        <begin position="581"/>
        <end position="639"/>
    </location>
</feature>
<evidence type="ECO:0000256" key="2">
    <source>
        <dbReference type="ARBA" id="ARBA00022729"/>
    </source>
</evidence>
<feature type="compositionally biased region" description="Pro residues" evidence="3">
    <location>
        <begin position="326"/>
        <end position="339"/>
    </location>
</feature>
<comment type="caution">
    <text evidence="7">The sequence shown here is derived from an EMBL/GenBank/DDBJ whole genome shotgun (WGS) entry which is preliminary data.</text>
</comment>
<dbReference type="InterPro" id="IPR037250">
    <property type="entry name" value="NEAT_dom_sf"/>
</dbReference>
<dbReference type="Pfam" id="PF05031">
    <property type="entry name" value="NEAT"/>
    <property type="match status" value="1"/>
</dbReference>
<dbReference type="RefSeq" id="WP_066466533.1">
    <property type="nucleotide sequence ID" value="NZ_MATO01000079.1"/>
</dbReference>
<organism evidence="7 8">
    <name type="scientific">Caryophanon latum</name>
    <dbReference type="NCBI Taxonomy" id="33977"/>
    <lineage>
        <taxon>Bacteria</taxon>
        <taxon>Bacillati</taxon>
        <taxon>Bacillota</taxon>
        <taxon>Bacilli</taxon>
        <taxon>Bacillales</taxon>
        <taxon>Caryophanaceae</taxon>
        <taxon>Caryophanon</taxon>
    </lineage>
</organism>
<evidence type="ECO:0000256" key="4">
    <source>
        <dbReference type="SAM" id="SignalP"/>
    </source>
</evidence>
<dbReference type="GO" id="GO:0030313">
    <property type="term" value="C:cell envelope"/>
    <property type="evidence" value="ECO:0007669"/>
    <property type="project" value="UniProtKB-SubCell"/>
</dbReference>
<dbReference type="Proteomes" id="UP000093482">
    <property type="component" value="Unassembled WGS sequence"/>
</dbReference>
<feature type="compositionally biased region" description="Basic and acidic residues" evidence="3">
    <location>
        <begin position="169"/>
        <end position="178"/>
    </location>
</feature>
<evidence type="ECO:0000259" key="6">
    <source>
        <dbReference type="PROSITE" id="PS51272"/>
    </source>
</evidence>
<reference evidence="7 8" key="1">
    <citation type="submission" date="2016-07" db="EMBL/GenBank/DDBJ databases">
        <title>Caryophanon latum genome sequencing.</title>
        <authorList>
            <person name="Verma A."/>
            <person name="Pal Y."/>
            <person name="Krishnamurthi S."/>
        </authorList>
    </citation>
    <scope>NUCLEOTIDE SEQUENCE [LARGE SCALE GENOMIC DNA]</scope>
    <source>
        <strain evidence="7 8">DSM 14151</strain>
    </source>
</reference>
<dbReference type="InterPro" id="IPR006635">
    <property type="entry name" value="NEAT_dom"/>
</dbReference>
<evidence type="ECO:0000259" key="5">
    <source>
        <dbReference type="PROSITE" id="PS50978"/>
    </source>
</evidence>
<evidence type="ECO:0008006" key="9">
    <source>
        <dbReference type="Google" id="ProtNLM"/>
    </source>
</evidence>
<proteinExistence type="predicted"/>
<dbReference type="PROSITE" id="PS50978">
    <property type="entry name" value="NEAT"/>
    <property type="match status" value="1"/>
</dbReference>
<feature type="compositionally biased region" description="Low complexity" evidence="3">
    <location>
        <begin position="309"/>
        <end position="319"/>
    </location>
</feature>
<dbReference type="AlphaFoldDB" id="A0A1C0YB36"/>
<keyword evidence="2 4" id="KW-0732">Signal</keyword>